<proteinExistence type="predicted"/>
<evidence type="ECO:0000313" key="2">
    <source>
        <dbReference type="EMBL" id="KAK2947297.1"/>
    </source>
</evidence>
<reference evidence="2 3" key="1">
    <citation type="journal article" date="2022" name="bioRxiv">
        <title>Genomics of Preaxostyla Flagellates Illuminates Evolutionary Transitions and the Path Towards Mitochondrial Loss.</title>
        <authorList>
            <person name="Novak L.V.F."/>
            <person name="Treitli S.C."/>
            <person name="Pyrih J."/>
            <person name="Halakuc P."/>
            <person name="Pipaliya S.V."/>
            <person name="Vacek V."/>
            <person name="Brzon O."/>
            <person name="Soukal P."/>
            <person name="Eme L."/>
            <person name="Dacks J.B."/>
            <person name="Karnkowska A."/>
            <person name="Elias M."/>
            <person name="Hampl V."/>
        </authorList>
    </citation>
    <scope>NUCLEOTIDE SEQUENCE [LARGE SCALE GENOMIC DNA]</scope>
    <source>
        <strain evidence="2">NAU3</strain>
        <tissue evidence="2">Gut</tissue>
    </source>
</reference>
<dbReference type="Pfam" id="PF07714">
    <property type="entry name" value="PK_Tyr_Ser-Thr"/>
    <property type="match status" value="1"/>
</dbReference>
<sequence length="184" mass="20908">MNHCFIFKPSRNQKPAFRLRGDTPFQRQPKTQVSLLHNDQQGFSPIHQSEWNAQSLATHHSEGMNKEEGFELVRWRAPEATQNVREPEKEFDDSKAAVFSLGLVLFEIESETVPLSEMDAVNTNRQLGTGSLPKMELIENVGLEELIRSCLSLDPSQRPNLDSIESRLDSVEFSNSANHQNFLS</sequence>
<dbReference type="Proteomes" id="UP001281761">
    <property type="component" value="Unassembled WGS sequence"/>
</dbReference>
<feature type="domain" description="Protein kinase" evidence="1">
    <location>
        <begin position="1"/>
        <end position="182"/>
    </location>
</feature>
<keyword evidence="3" id="KW-1185">Reference proteome</keyword>
<dbReference type="PROSITE" id="PS50011">
    <property type="entry name" value="PROTEIN_KINASE_DOM"/>
    <property type="match status" value="1"/>
</dbReference>
<dbReference type="InterPro" id="IPR001245">
    <property type="entry name" value="Ser-Thr/Tyr_kinase_cat_dom"/>
</dbReference>
<dbReference type="InterPro" id="IPR011009">
    <property type="entry name" value="Kinase-like_dom_sf"/>
</dbReference>
<protein>
    <recommendedName>
        <fullName evidence="1">Protein kinase domain-containing protein</fullName>
    </recommendedName>
</protein>
<name>A0ABQ9X6A9_9EUKA</name>
<evidence type="ECO:0000259" key="1">
    <source>
        <dbReference type="PROSITE" id="PS50011"/>
    </source>
</evidence>
<dbReference type="SUPFAM" id="SSF56112">
    <property type="entry name" value="Protein kinase-like (PK-like)"/>
    <property type="match status" value="1"/>
</dbReference>
<organism evidence="2 3">
    <name type="scientific">Blattamonas nauphoetae</name>
    <dbReference type="NCBI Taxonomy" id="2049346"/>
    <lineage>
        <taxon>Eukaryota</taxon>
        <taxon>Metamonada</taxon>
        <taxon>Preaxostyla</taxon>
        <taxon>Oxymonadida</taxon>
        <taxon>Blattamonas</taxon>
    </lineage>
</organism>
<dbReference type="EMBL" id="JARBJD010000205">
    <property type="protein sequence ID" value="KAK2947297.1"/>
    <property type="molecule type" value="Genomic_DNA"/>
</dbReference>
<gene>
    <name evidence="2" type="ORF">BLNAU_17773</name>
</gene>
<dbReference type="InterPro" id="IPR000719">
    <property type="entry name" value="Prot_kinase_dom"/>
</dbReference>
<accession>A0ABQ9X6A9</accession>
<comment type="caution">
    <text evidence="2">The sequence shown here is derived from an EMBL/GenBank/DDBJ whole genome shotgun (WGS) entry which is preliminary data.</text>
</comment>
<dbReference type="Gene3D" id="1.10.510.10">
    <property type="entry name" value="Transferase(Phosphotransferase) domain 1"/>
    <property type="match status" value="1"/>
</dbReference>
<evidence type="ECO:0000313" key="3">
    <source>
        <dbReference type="Proteomes" id="UP001281761"/>
    </source>
</evidence>